<organism evidence="4 5">
    <name type="scientific">Daphnia pulex</name>
    <name type="common">Water flea</name>
    <dbReference type="NCBI Taxonomy" id="6669"/>
    <lineage>
        <taxon>Eukaryota</taxon>
        <taxon>Metazoa</taxon>
        <taxon>Ecdysozoa</taxon>
        <taxon>Arthropoda</taxon>
        <taxon>Crustacea</taxon>
        <taxon>Branchiopoda</taxon>
        <taxon>Diplostraca</taxon>
        <taxon>Cladocera</taxon>
        <taxon>Anomopoda</taxon>
        <taxon>Daphniidae</taxon>
        <taxon>Daphnia</taxon>
    </lineage>
</organism>
<dbReference type="Pfam" id="PF18609">
    <property type="entry name" value="SAM_Exu"/>
    <property type="match status" value="1"/>
</dbReference>
<dbReference type="PANTHER" id="PTHR12384:SF2">
    <property type="entry name" value="MATERNAL PROTEIN EXUPERANTIA"/>
    <property type="match status" value="1"/>
</dbReference>
<gene>
    <name evidence="4" type="ORF">DAPPUDRAFT_261701</name>
</gene>
<dbReference type="OrthoDB" id="6347593at2759"/>
<evidence type="ECO:0000313" key="4">
    <source>
        <dbReference type="EMBL" id="EFX67412.1"/>
    </source>
</evidence>
<name>E9HLH8_DAPPU</name>
<dbReference type="InterPro" id="IPR054362">
    <property type="entry name" value="Exu_RNase_H-like"/>
</dbReference>
<protein>
    <submittedName>
        <fullName evidence="4">Uncharacterized protein</fullName>
    </submittedName>
</protein>
<accession>E9HLH8</accession>
<feature type="domain" description="Exuperantia RNAse H-like" evidence="3">
    <location>
        <begin position="83"/>
        <end position="236"/>
    </location>
</feature>
<feature type="region of interest" description="Disordered" evidence="1">
    <location>
        <begin position="389"/>
        <end position="431"/>
    </location>
</feature>
<feature type="compositionally biased region" description="Basic residues" evidence="1">
    <location>
        <begin position="394"/>
        <end position="403"/>
    </location>
</feature>
<dbReference type="KEGG" id="dpx:DAPPUDRAFT_261701"/>
<evidence type="ECO:0000313" key="5">
    <source>
        <dbReference type="Proteomes" id="UP000000305"/>
    </source>
</evidence>
<dbReference type="InterPro" id="IPR037998">
    <property type="entry name" value="Exu"/>
</dbReference>
<feature type="domain" description="Exuperantia SAM-like" evidence="2">
    <location>
        <begin position="313"/>
        <end position="385"/>
    </location>
</feature>
<sequence length="449" mass="51431">MRLNKFVPSAMTRREDYTYKNKNTEMTNNSEEQQTSSSTEETIVEVVIQPPTPEAKVEFDASPAVITTQPAQPMPEHDDSIAVVMWEATVTGRRLIDEMINLGSFYVAQEEKAEGHDFNEYVMPYGKLPLNVIRNYNLRIVDTGRYRMLKEIRNNRMLKSKSEVAACNDFASWLIKLQKDNFPDKKIVLVFFEPRHSKILQLFQALERFRLLDDVNKILLGCVNGWDLLRQQVHDLKDEHRMVLKALADHHLGVDTPLESAVQRAQALHKILRKVHGGRINTGVLKENLISCDHLLEQVKKIKEELTKEAQWRPVFADMFRQGIKPRRRAGFLRHMLVESGITYVGLTETFKDKKDDGVVEVIKENIKGKNEADVEEVIKLLNQHLAQPDKPVRRGSGRRAPRTRSLCTATDLEKQQPASKIEPEENNNDPVKVIMDVIPSTPAVLSEV</sequence>
<dbReference type="HOGENOM" id="CLU_056447_0_0_1"/>
<dbReference type="OMA" id="KCANSAH"/>
<evidence type="ECO:0000259" key="2">
    <source>
        <dbReference type="Pfam" id="PF18609"/>
    </source>
</evidence>
<evidence type="ECO:0000259" key="3">
    <source>
        <dbReference type="Pfam" id="PF22123"/>
    </source>
</evidence>
<reference evidence="4 5" key="1">
    <citation type="journal article" date="2011" name="Science">
        <title>The ecoresponsive genome of Daphnia pulex.</title>
        <authorList>
            <person name="Colbourne J.K."/>
            <person name="Pfrender M.E."/>
            <person name="Gilbert D."/>
            <person name="Thomas W.K."/>
            <person name="Tucker A."/>
            <person name="Oakley T.H."/>
            <person name="Tokishita S."/>
            <person name="Aerts A."/>
            <person name="Arnold G.J."/>
            <person name="Basu M.K."/>
            <person name="Bauer D.J."/>
            <person name="Caceres C.E."/>
            <person name="Carmel L."/>
            <person name="Casola C."/>
            <person name="Choi J.H."/>
            <person name="Detter J.C."/>
            <person name="Dong Q."/>
            <person name="Dusheyko S."/>
            <person name="Eads B.D."/>
            <person name="Frohlich T."/>
            <person name="Geiler-Samerotte K.A."/>
            <person name="Gerlach D."/>
            <person name="Hatcher P."/>
            <person name="Jogdeo S."/>
            <person name="Krijgsveld J."/>
            <person name="Kriventseva E.V."/>
            <person name="Kultz D."/>
            <person name="Laforsch C."/>
            <person name="Lindquist E."/>
            <person name="Lopez J."/>
            <person name="Manak J.R."/>
            <person name="Muller J."/>
            <person name="Pangilinan J."/>
            <person name="Patwardhan R.P."/>
            <person name="Pitluck S."/>
            <person name="Pritham E.J."/>
            <person name="Rechtsteiner A."/>
            <person name="Rho M."/>
            <person name="Rogozin I.B."/>
            <person name="Sakarya O."/>
            <person name="Salamov A."/>
            <person name="Schaack S."/>
            <person name="Shapiro H."/>
            <person name="Shiga Y."/>
            <person name="Skalitzky C."/>
            <person name="Smith Z."/>
            <person name="Souvorov A."/>
            <person name="Sung W."/>
            <person name="Tang Z."/>
            <person name="Tsuchiya D."/>
            <person name="Tu H."/>
            <person name="Vos H."/>
            <person name="Wang M."/>
            <person name="Wolf Y.I."/>
            <person name="Yamagata H."/>
            <person name="Yamada T."/>
            <person name="Ye Y."/>
            <person name="Shaw J.R."/>
            <person name="Andrews J."/>
            <person name="Crease T.J."/>
            <person name="Tang H."/>
            <person name="Lucas S.M."/>
            <person name="Robertson H.M."/>
            <person name="Bork P."/>
            <person name="Koonin E.V."/>
            <person name="Zdobnov E.M."/>
            <person name="Grigoriev I.V."/>
            <person name="Lynch M."/>
            <person name="Boore J.L."/>
        </authorList>
    </citation>
    <scope>NUCLEOTIDE SEQUENCE [LARGE SCALE GENOMIC DNA]</scope>
</reference>
<feature type="compositionally biased region" description="Low complexity" evidence="1">
    <location>
        <begin position="30"/>
        <end position="41"/>
    </location>
</feature>
<dbReference type="eggNOG" id="ENOG502QVAD">
    <property type="taxonomic scope" value="Eukaryota"/>
</dbReference>
<feature type="region of interest" description="Disordered" evidence="1">
    <location>
        <begin position="20"/>
        <end position="41"/>
    </location>
</feature>
<dbReference type="GO" id="GO:0042803">
    <property type="term" value="F:protein homodimerization activity"/>
    <property type="evidence" value="ECO:0007669"/>
    <property type="project" value="InterPro"/>
</dbReference>
<dbReference type="Pfam" id="PF22123">
    <property type="entry name" value="Exu_RNase_H_like"/>
    <property type="match status" value="1"/>
</dbReference>
<keyword evidence="5" id="KW-1185">Reference proteome</keyword>
<proteinExistence type="predicted"/>
<evidence type="ECO:0000256" key="1">
    <source>
        <dbReference type="SAM" id="MobiDB-lite"/>
    </source>
</evidence>
<dbReference type="PANTHER" id="PTHR12384">
    <property type="entry name" value="MATERNAL PROTEIN EXUPERANTIA"/>
    <property type="match status" value="1"/>
</dbReference>
<dbReference type="EMBL" id="GL732679">
    <property type="protein sequence ID" value="EFX67412.1"/>
    <property type="molecule type" value="Genomic_DNA"/>
</dbReference>
<dbReference type="InParanoid" id="E9HLH8"/>
<dbReference type="GO" id="GO:0003723">
    <property type="term" value="F:RNA binding"/>
    <property type="evidence" value="ECO:0007669"/>
    <property type="project" value="InterPro"/>
</dbReference>
<dbReference type="AlphaFoldDB" id="E9HLH8"/>
<dbReference type="PhylomeDB" id="E9HLH8"/>
<dbReference type="GO" id="GO:0045450">
    <property type="term" value="P:bicoid mRNA localization"/>
    <property type="evidence" value="ECO:0007669"/>
    <property type="project" value="InterPro"/>
</dbReference>
<dbReference type="InterPro" id="IPR040941">
    <property type="entry name" value="SAM_Exu"/>
</dbReference>
<dbReference type="Proteomes" id="UP000000305">
    <property type="component" value="Unassembled WGS sequence"/>
</dbReference>